<dbReference type="AlphaFoldDB" id="A0A6J8F2M0"/>
<dbReference type="OrthoDB" id="10266662at2759"/>
<feature type="region of interest" description="Disordered" evidence="1">
    <location>
        <begin position="143"/>
        <end position="266"/>
    </location>
</feature>
<feature type="compositionally biased region" description="Basic and acidic residues" evidence="1">
    <location>
        <begin position="156"/>
        <end position="174"/>
    </location>
</feature>
<keyword evidence="3" id="KW-1185">Reference proteome</keyword>
<dbReference type="Proteomes" id="UP000507470">
    <property type="component" value="Unassembled WGS sequence"/>
</dbReference>
<evidence type="ECO:0000256" key="1">
    <source>
        <dbReference type="SAM" id="MobiDB-lite"/>
    </source>
</evidence>
<proteinExistence type="predicted"/>
<dbReference type="EMBL" id="CACVKT020010292">
    <property type="protein sequence ID" value="CAC5425761.1"/>
    <property type="molecule type" value="Genomic_DNA"/>
</dbReference>
<feature type="compositionally biased region" description="Acidic residues" evidence="1">
    <location>
        <begin position="175"/>
        <end position="188"/>
    </location>
</feature>
<name>A0A6J8F2M0_MYTCO</name>
<feature type="compositionally biased region" description="Acidic residues" evidence="1">
    <location>
        <begin position="196"/>
        <end position="254"/>
    </location>
</feature>
<evidence type="ECO:0000313" key="3">
    <source>
        <dbReference type="Proteomes" id="UP000507470"/>
    </source>
</evidence>
<protein>
    <submittedName>
        <fullName evidence="2">NOC2</fullName>
    </submittedName>
</protein>
<sequence length="266" mass="30276">MYFHLEDLVVDVLSLGEDFVDDALKLEEDLVVDIFILGKNVVVVDIFRIGEDLVVVDVFIIGEDLVGVYILGKDFVVVDTAWEQQCKNIGTPLGKYFSTWRKLRDRELQYQIAAKEQAEANIPIIERPKGVQKATAAEKEEFSALFESDSDDSDDDTTRFLPKAERPGKAKGDNSDENYSDFDSDELDQLAKSASEDEEDESDNDEDQDYDEDEEDQDDDEDDEDDDDDIDENSDHQEEDSEDEDMSDDVDDKEDIVQDFTISDSD</sequence>
<reference evidence="2 3" key="1">
    <citation type="submission" date="2020-06" db="EMBL/GenBank/DDBJ databases">
        <authorList>
            <person name="Li R."/>
            <person name="Bekaert M."/>
        </authorList>
    </citation>
    <scope>NUCLEOTIDE SEQUENCE [LARGE SCALE GENOMIC DNA]</scope>
    <source>
        <strain evidence="3">wild</strain>
    </source>
</reference>
<gene>
    <name evidence="2" type="ORF">MCOR_57551</name>
</gene>
<organism evidence="2 3">
    <name type="scientific">Mytilus coruscus</name>
    <name type="common">Sea mussel</name>
    <dbReference type="NCBI Taxonomy" id="42192"/>
    <lineage>
        <taxon>Eukaryota</taxon>
        <taxon>Metazoa</taxon>
        <taxon>Spiralia</taxon>
        <taxon>Lophotrochozoa</taxon>
        <taxon>Mollusca</taxon>
        <taxon>Bivalvia</taxon>
        <taxon>Autobranchia</taxon>
        <taxon>Pteriomorphia</taxon>
        <taxon>Mytilida</taxon>
        <taxon>Mytiloidea</taxon>
        <taxon>Mytilidae</taxon>
        <taxon>Mytilinae</taxon>
        <taxon>Mytilus</taxon>
    </lineage>
</organism>
<evidence type="ECO:0000313" key="2">
    <source>
        <dbReference type="EMBL" id="CAC5425761.1"/>
    </source>
</evidence>
<accession>A0A6J8F2M0</accession>